<evidence type="ECO:0000256" key="1">
    <source>
        <dbReference type="SAM" id="Coils"/>
    </source>
</evidence>
<dbReference type="Proteomes" id="UP000317494">
    <property type="component" value="Unassembled WGS sequence"/>
</dbReference>
<feature type="region of interest" description="Disordered" evidence="2">
    <location>
        <begin position="704"/>
        <end position="765"/>
    </location>
</feature>
<evidence type="ECO:0000313" key="4">
    <source>
        <dbReference type="EMBL" id="TPX55045.1"/>
    </source>
</evidence>
<reference evidence="5 6" key="1">
    <citation type="journal article" date="2019" name="Sci. Rep.">
        <title>Comparative genomics of chytrid fungi reveal insights into the obligate biotrophic and pathogenic lifestyle of Synchytrium endobioticum.</title>
        <authorList>
            <person name="van de Vossenberg B.T.L.H."/>
            <person name="Warris S."/>
            <person name="Nguyen H.D.T."/>
            <person name="van Gent-Pelzer M.P.E."/>
            <person name="Joly D.L."/>
            <person name="van de Geest H.C."/>
            <person name="Bonants P.J.M."/>
            <person name="Smith D.S."/>
            <person name="Levesque C.A."/>
            <person name="van der Lee T.A.J."/>
        </authorList>
    </citation>
    <scope>NUCLEOTIDE SEQUENCE [LARGE SCALE GENOMIC DNA]</scope>
    <source>
        <strain evidence="3 6">LEV6574</strain>
        <strain evidence="4 5">MB42</strain>
    </source>
</reference>
<proteinExistence type="predicted"/>
<feature type="compositionally biased region" description="Polar residues" evidence="2">
    <location>
        <begin position="704"/>
        <end position="715"/>
    </location>
</feature>
<feature type="coiled-coil region" evidence="1">
    <location>
        <begin position="349"/>
        <end position="567"/>
    </location>
</feature>
<feature type="coiled-coil region" evidence="1">
    <location>
        <begin position="228"/>
        <end position="294"/>
    </location>
</feature>
<dbReference type="GO" id="GO:0005876">
    <property type="term" value="C:spindle microtubule"/>
    <property type="evidence" value="ECO:0007669"/>
    <property type="project" value="TreeGrafter"/>
</dbReference>
<gene>
    <name evidence="3" type="ORF">SeLEV6574_g02042</name>
    <name evidence="4" type="ORF">SeMB42_g00035</name>
</gene>
<dbReference type="OrthoDB" id="568502at2759"/>
<evidence type="ECO:0000313" key="3">
    <source>
        <dbReference type="EMBL" id="TPX48391.1"/>
    </source>
</evidence>
<feature type="compositionally biased region" description="Basic and acidic residues" evidence="2">
    <location>
        <begin position="733"/>
        <end position="765"/>
    </location>
</feature>
<dbReference type="AlphaFoldDB" id="A0A507DAG9"/>
<dbReference type="GO" id="GO:0007020">
    <property type="term" value="P:microtubule nucleation"/>
    <property type="evidence" value="ECO:0007669"/>
    <property type="project" value="TreeGrafter"/>
</dbReference>
<protein>
    <submittedName>
        <fullName evidence="3">Uncharacterized protein</fullName>
    </submittedName>
</protein>
<dbReference type="InterPro" id="IPR042481">
    <property type="entry name" value="CCDC57"/>
</dbReference>
<dbReference type="PANTHER" id="PTHR46725">
    <property type="entry name" value="COILED-COIL DOMAIN-CONTAINING PROTEIN 57"/>
    <property type="match status" value="1"/>
</dbReference>
<dbReference type="Proteomes" id="UP000320475">
    <property type="component" value="Unassembled WGS sequence"/>
</dbReference>
<keyword evidence="1" id="KW-0175">Coiled coil</keyword>
<sequence length="765" mass="87382">MDEPPSMAPPPPPSDGLRALLSQKEQELRDAYHLNVASLEHSLLQKDLLIQDLQTTFLALQDDFIYNLNLLDDRDKELLRLDNAEEQYKTQLHDRDARISQLKMLIADKTSEVSNLRALLQAHELHEIELTGKLRREHQLALQHHEDVQRASLDKAENEKTELLMQLRAVAQNSDLLKQSHATDIDRIKRDHELDLRLLKQDADQGLLDAEHRLATALGELSAANLGKAALEDKLQLQLDHNRNLDQKLRQVQWETADLVKSHAIRIAALDENLKQVQAKRQDEKQIYEEQLSRYHLEWDSRQKTLEHEKADLAERLSHVTAKLNDAIAQNTSTTSHSHATITALKVTNQEQTDRIRALDDTVATLRHEQKDAESSYQHQLSRRDSDLHHLQERLSRVEAENIELHQHLNTYKHEISKRMDAENVLNRNILEQNMEWERRYDGLMKKRHWDEQDFIRSLVAAKDRAEADLQLLRTRLDRGDGNGPVEEADNSIQAENQMLKSRVDELMAQNEQLATIVHQMKDDMQTLYQNNATTSHKSLDQEMAPLQKLLAQKQDLIDQLLDAQTRLHQRTKASLLASLDSKPLPWPSNVDASLAMPGVNRSLESLQHENAQLRAQLRSTAADLKKLAVERIKLMDMSNALRAELRLRLHESDDEALVPPGLQAQVVKRQSRPAIKVRPVGSNTNINTKPVVVVSATNDPITSMTGTTNMTNAKPSVVVGSAPPMTTRPRRRKEDSADPAEKEAARKVELRAKGIRNWNEKDDT</sequence>
<feature type="coiled-coil region" evidence="1">
    <location>
        <begin position="604"/>
        <end position="631"/>
    </location>
</feature>
<evidence type="ECO:0000313" key="5">
    <source>
        <dbReference type="Proteomes" id="UP000317494"/>
    </source>
</evidence>
<keyword evidence="5" id="KW-1185">Reference proteome</keyword>
<dbReference type="STRING" id="286115.A0A507DAG9"/>
<evidence type="ECO:0000256" key="2">
    <source>
        <dbReference type="SAM" id="MobiDB-lite"/>
    </source>
</evidence>
<comment type="caution">
    <text evidence="3">The sequence shown here is derived from an EMBL/GenBank/DDBJ whole genome shotgun (WGS) entry which is preliminary data.</text>
</comment>
<dbReference type="VEuPathDB" id="FungiDB:SeMB42_g00035"/>
<accession>A0A507DAG9</accession>
<dbReference type="GO" id="GO:0045931">
    <property type="term" value="P:positive regulation of mitotic cell cycle"/>
    <property type="evidence" value="ECO:0007669"/>
    <property type="project" value="TreeGrafter"/>
</dbReference>
<name>A0A507DAG9_9FUNG</name>
<evidence type="ECO:0000313" key="6">
    <source>
        <dbReference type="Proteomes" id="UP000320475"/>
    </source>
</evidence>
<dbReference type="EMBL" id="QEAN01000001">
    <property type="protein sequence ID" value="TPX55045.1"/>
    <property type="molecule type" value="Genomic_DNA"/>
</dbReference>
<dbReference type="EMBL" id="QEAM01000053">
    <property type="protein sequence ID" value="TPX48391.1"/>
    <property type="molecule type" value="Genomic_DNA"/>
</dbReference>
<organism evidence="3 6">
    <name type="scientific">Synchytrium endobioticum</name>
    <dbReference type="NCBI Taxonomy" id="286115"/>
    <lineage>
        <taxon>Eukaryota</taxon>
        <taxon>Fungi</taxon>
        <taxon>Fungi incertae sedis</taxon>
        <taxon>Chytridiomycota</taxon>
        <taxon>Chytridiomycota incertae sedis</taxon>
        <taxon>Chytridiomycetes</taxon>
        <taxon>Synchytriales</taxon>
        <taxon>Synchytriaceae</taxon>
        <taxon>Synchytrium</taxon>
    </lineage>
</organism>
<dbReference type="GO" id="GO:0060271">
    <property type="term" value="P:cilium assembly"/>
    <property type="evidence" value="ECO:0007669"/>
    <property type="project" value="TreeGrafter"/>
</dbReference>
<dbReference type="PANTHER" id="PTHR46725:SF1">
    <property type="entry name" value="COILED-COIL DOMAIN-CONTAINING PROTEIN 57"/>
    <property type="match status" value="1"/>
</dbReference>